<dbReference type="GO" id="GO:0000981">
    <property type="term" value="F:DNA-binding transcription factor activity, RNA polymerase II-specific"/>
    <property type="evidence" value="ECO:0007669"/>
    <property type="project" value="InterPro"/>
</dbReference>
<feature type="region of interest" description="Disordered" evidence="5">
    <location>
        <begin position="741"/>
        <end position="787"/>
    </location>
</feature>
<protein>
    <recommendedName>
        <fullName evidence="6">Zn(2)-C6 fungal-type domain-containing protein</fullName>
    </recommendedName>
</protein>
<dbReference type="CDD" id="cd12148">
    <property type="entry name" value="fungal_TF_MHR"/>
    <property type="match status" value="1"/>
</dbReference>
<dbReference type="InterPro" id="IPR052780">
    <property type="entry name" value="AAA_Catabolism_Regulators"/>
</dbReference>
<gene>
    <name evidence="7" type="ORF">HRR80_008215</name>
</gene>
<dbReference type="GO" id="GO:0008270">
    <property type="term" value="F:zinc ion binding"/>
    <property type="evidence" value="ECO:0007669"/>
    <property type="project" value="InterPro"/>
</dbReference>
<evidence type="ECO:0000256" key="1">
    <source>
        <dbReference type="ARBA" id="ARBA00023015"/>
    </source>
</evidence>
<dbReference type="InterPro" id="IPR036864">
    <property type="entry name" value="Zn2-C6_fun-type_DNA-bd_sf"/>
</dbReference>
<evidence type="ECO:0000256" key="5">
    <source>
        <dbReference type="SAM" id="MobiDB-lite"/>
    </source>
</evidence>
<dbReference type="SUPFAM" id="SSF57701">
    <property type="entry name" value="Zn2/Cys6 DNA-binding domain"/>
    <property type="match status" value="1"/>
</dbReference>
<evidence type="ECO:0000313" key="8">
    <source>
        <dbReference type="Proteomes" id="UP001161757"/>
    </source>
</evidence>
<organism evidence="7 8">
    <name type="scientific">Exophiala dermatitidis</name>
    <name type="common">Black yeast-like fungus</name>
    <name type="synonym">Wangiella dermatitidis</name>
    <dbReference type="NCBI Taxonomy" id="5970"/>
    <lineage>
        <taxon>Eukaryota</taxon>
        <taxon>Fungi</taxon>
        <taxon>Dikarya</taxon>
        <taxon>Ascomycota</taxon>
        <taxon>Pezizomycotina</taxon>
        <taxon>Eurotiomycetes</taxon>
        <taxon>Chaetothyriomycetidae</taxon>
        <taxon>Chaetothyriales</taxon>
        <taxon>Herpotrichiellaceae</taxon>
        <taxon>Exophiala</taxon>
    </lineage>
</organism>
<dbReference type="CDD" id="cd00067">
    <property type="entry name" value="GAL4"/>
    <property type="match status" value="1"/>
</dbReference>
<evidence type="ECO:0000313" key="7">
    <source>
        <dbReference type="EMBL" id="KAJ8987864.1"/>
    </source>
</evidence>
<comment type="caution">
    <text evidence="7">The sequence shown here is derived from an EMBL/GenBank/DDBJ whole genome shotgun (WGS) entry which is preliminary data.</text>
</comment>
<evidence type="ECO:0000256" key="3">
    <source>
        <dbReference type="ARBA" id="ARBA00023163"/>
    </source>
</evidence>
<dbReference type="GO" id="GO:0045944">
    <property type="term" value="P:positive regulation of transcription by RNA polymerase II"/>
    <property type="evidence" value="ECO:0007669"/>
    <property type="project" value="TreeGrafter"/>
</dbReference>
<feature type="compositionally biased region" description="Basic and acidic residues" evidence="5">
    <location>
        <begin position="764"/>
        <end position="773"/>
    </location>
</feature>
<proteinExistence type="predicted"/>
<feature type="region of interest" description="Disordered" evidence="5">
    <location>
        <begin position="191"/>
        <end position="215"/>
    </location>
</feature>
<feature type="compositionally biased region" description="Basic and acidic residues" evidence="5">
    <location>
        <begin position="746"/>
        <end position="755"/>
    </location>
</feature>
<evidence type="ECO:0000256" key="2">
    <source>
        <dbReference type="ARBA" id="ARBA00023125"/>
    </source>
</evidence>
<dbReference type="GO" id="GO:0009074">
    <property type="term" value="P:aromatic amino acid family catabolic process"/>
    <property type="evidence" value="ECO:0007669"/>
    <property type="project" value="TreeGrafter"/>
</dbReference>
<evidence type="ECO:0000259" key="6">
    <source>
        <dbReference type="PROSITE" id="PS50048"/>
    </source>
</evidence>
<dbReference type="PANTHER" id="PTHR31644">
    <property type="entry name" value="TRANSCRIPTIONAL ACTIVATOR ARO80-RELATED"/>
    <property type="match status" value="1"/>
</dbReference>
<dbReference type="GO" id="GO:0005634">
    <property type="term" value="C:nucleus"/>
    <property type="evidence" value="ECO:0007669"/>
    <property type="project" value="TreeGrafter"/>
</dbReference>
<dbReference type="Gene3D" id="4.10.240.10">
    <property type="entry name" value="Zn(2)-C6 fungal-type DNA-binding domain"/>
    <property type="match status" value="1"/>
</dbReference>
<keyword evidence="4" id="KW-0539">Nucleus</keyword>
<dbReference type="PROSITE" id="PS50048">
    <property type="entry name" value="ZN2_CY6_FUNGAL_2"/>
    <property type="match status" value="1"/>
</dbReference>
<keyword evidence="1" id="KW-0805">Transcription regulation</keyword>
<dbReference type="EMBL" id="JAJGCB010000022">
    <property type="protein sequence ID" value="KAJ8987864.1"/>
    <property type="molecule type" value="Genomic_DNA"/>
</dbReference>
<evidence type="ECO:0000256" key="4">
    <source>
        <dbReference type="ARBA" id="ARBA00023242"/>
    </source>
</evidence>
<feature type="region of interest" description="Disordered" evidence="5">
    <location>
        <begin position="100"/>
        <end position="164"/>
    </location>
</feature>
<dbReference type="SMART" id="SM00066">
    <property type="entry name" value="GAL4"/>
    <property type="match status" value="1"/>
</dbReference>
<dbReference type="AlphaFoldDB" id="A0AAN6ENH8"/>
<accession>A0AAN6ENH8</accession>
<keyword evidence="3" id="KW-0804">Transcription</keyword>
<dbReference type="Proteomes" id="UP001161757">
    <property type="component" value="Unassembled WGS sequence"/>
</dbReference>
<dbReference type="GO" id="GO:0003677">
    <property type="term" value="F:DNA binding"/>
    <property type="evidence" value="ECO:0007669"/>
    <property type="project" value="UniProtKB-KW"/>
</dbReference>
<dbReference type="InterPro" id="IPR001138">
    <property type="entry name" value="Zn2Cys6_DnaBD"/>
</dbReference>
<feature type="domain" description="Zn(2)-C6 fungal-type" evidence="6">
    <location>
        <begin position="30"/>
        <end position="62"/>
    </location>
</feature>
<sequence>MTPGPSEASQSNVGFRAARPSGTYKRTYKACESCRKTKAKCERDENSEACFKCQREQRECIFPAHRSTKRAKLAHAAPSPAVDASQDGTEVARLGHGGNAWQQHQQNQQLAPSPSRSSHLVDLSPRGDNPLAQRPLVSGNDGANRSKQAVPAHTAHSESTSLTDNLQDQVVQTVVASSSDAVGLLFRAAGSSDSESLDDSENHGGIETGPAQSMSTGILSPSLNTREHVPPDILELWSQHRFVRQGWFTAREAVAYVLAFFTKLSPLSPVMDGFNADPASHRRLILEEPLLCCTVLMVSSRHHYPSGPGGAVRADFIHARLWRHIEHLVQRITFGSEKYSMAKSRTLGSIQALLLITEWHPRSLHFPPENDGWDASLAPTVDDSFTPQEDNSEASKRWREDVFEPAKRSDRLSWMLVGMATTLAHELGIFRPTDDMDIVESSAVRSSKLRIRRLLYLYATQLSLRLGCTSIFPQDALQDIAQPPAAEMTTMSQVHRDGELMLSKWIDITRLMTTVADMFFANRSTTKQILRSTRYVNLLNHFQPMLDSWYNSYLQMPCPTIQGPARKILLVDYYYARVYIHSIAIQALVDRITNLSGGDEMWQDHEIWRSKHAQDFASVNEVRESSCKILMTAVELSDEGILQYCPVRVYLRIVSASVFLLKAISLGSREADISSSLKTLDRCIVALRTNRADDIHLSSRYAILISRHVQRFRRNFRVKKKALLPTPHRSRVASPFRAGTLIGQHNDNDQQEPRNQDVSSSAHTRNDDQEGNRESFPGTVTGSTDQFDFDENGMLEEWLAQPFDPQIAPFGLDYMQAGAGIAVDSLDFLWNIPNQTQQ</sequence>
<dbReference type="PANTHER" id="PTHR31644:SF3">
    <property type="entry name" value="ZN(II)2CYS6 TRANSCRIPTION FACTOR (EUROFUNG)"/>
    <property type="match status" value="1"/>
</dbReference>
<reference evidence="7" key="1">
    <citation type="submission" date="2023-01" db="EMBL/GenBank/DDBJ databases">
        <title>Exophiala dermititidis isolated from Cystic Fibrosis Patient.</title>
        <authorList>
            <person name="Kurbessoian T."/>
            <person name="Crocker A."/>
            <person name="Murante D."/>
            <person name="Hogan D.A."/>
            <person name="Stajich J.E."/>
        </authorList>
    </citation>
    <scope>NUCLEOTIDE SEQUENCE</scope>
    <source>
        <strain evidence="7">Ex8</strain>
    </source>
</reference>
<keyword evidence="2" id="KW-0238">DNA-binding</keyword>
<dbReference type="PROSITE" id="PS00463">
    <property type="entry name" value="ZN2_CY6_FUNGAL_1"/>
    <property type="match status" value="1"/>
</dbReference>
<name>A0AAN6ENH8_EXODE</name>